<evidence type="ECO:0000256" key="7">
    <source>
        <dbReference type="SAM" id="Phobius"/>
    </source>
</evidence>
<feature type="domain" description="Cation efflux protein cytoplasmic" evidence="9">
    <location>
        <begin position="322"/>
        <end position="381"/>
    </location>
</feature>
<comment type="subcellular location">
    <subcellularLocation>
        <location evidence="1">Membrane</location>
        <topology evidence="1">Multi-pass membrane protein</topology>
    </subcellularLocation>
</comment>
<evidence type="ECO:0000256" key="5">
    <source>
        <dbReference type="ARBA" id="ARBA00022989"/>
    </source>
</evidence>
<evidence type="ECO:0000256" key="6">
    <source>
        <dbReference type="ARBA" id="ARBA00023136"/>
    </source>
</evidence>
<keyword evidence="3" id="KW-0813">Transport</keyword>
<evidence type="ECO:0000259" key="8">
    <source>
        <dbReference type="Pfam" id="PF01545"/>
    </source>
</evidence>
<dbReference type="SUPFAM" id="SSF161111">
    <property type="entry name" value="Cation efflux protein transmembrane domain-like"/>
    <property type="match status" value="1"/>
</dbReference>
<dbReference type="InterPro" id="IPR050291">
    <property type="entry name" value="CDF_Transporter"/>
</dbReference>
<evidence type="ECO:0000313" key="11">
    <source>
        <dbReference type="Proteomes" id="UP000182680"/>
    </source>
</evidence>
<dbReference type="InterPro" id="IPR058533">
    <property type="entry name" value="Cation_efflux_TM"/>
</dbReference>
<reference evidence="11" key="1">
    <citation type="submission" date="2016-11" db="EMBL/GenBank/DDBJ databases">
        <authorList>
            <person name="Jaros S."/>
            <person name="Januszkiewicz K."/>
            <person name="Wedrychowicz H."/>
        </authorList>
    </citation>
    <scope>NUCLEOTIDE SEQUENCE [LARGE SCALE GENOMIC DNA]</scope>
    <source>
        <strain evidence="11">DSM 7057</strain>
    </source>
</reference>
<organism evidence="10 11">
    <name type="scientific">Desulfovibrio desulfuricans</name>
    <dbReference type="NCBI Taxonomy" id="876"/>
    <lineage>
        <taxon>Bacteria</taxon>
        <taxon>Pseudomonadati</taxon>
        <taxon>Thermodesulfobacteriota</taxon>
        <taxon>Desulfovibrionia</taxon>
        <taxon>Desulfovibrionales</taxon>
        <taxon>Desulfovibrionaceae</taxon>
        <taxon>Desulfovibrio</taxon>
    </lineage>
</organism>
<comment type="similarity">
    <text evidence="2">Belongs to the cation diffusion facilitator (CDF) transporter (TC 2.A.4) family.</text>
</comment>
<dbReference type="GO" id="GO:0015093">
    <property type="term" value="F:ferrous iron transmembrane transporter activity"/>
    <property type="evidence" value="ECO:0007669"/>
    <property type="project" value="TreeGrafter"/>
</dbReference>
<dbReference type="Pfam" id="PF16916">
    <property type="entry name" value="ZT_dimer"/>
    <property type="match status" value="3"/>
</dbReference>
<dbReference type="InterPro" id="IPR036837">
    <property type="entry name" value="Cation_efflux_CTD_sf"/>
</dbReference>
<dbReference type="NCBIfam" id="TIGR01297">
    <property type="entry name" value="CDF"/>
    <property type="match status" value="1"/>
</dbReference>
<dbReference type="Pfam" id="PF01545">
    <property type="entry name" value="Cation_efflux"/>
    <property type="match status" value="1"/>
</dbReference>
<dbReference type="EMBL" id="FPIW01000018">
    <property type="protein sequence ID" value="SFW44323.1"/>
    <property type="molecule type" value="Genomic_DNA"/>
</dbReference>
<feature type="transmembrane region" description="Helical" evidence="7">
    <location>
        <begin position="83"/>
        <end position="101"/>
    </location>
</feature>
<dbReference type="GO" id="GO:0015086">
    <property type="term" value="F:cadmium ion transmembrane transporter activity"/>
    <property type="evidence" value="ECO:0007669"/>
    <property type="project" value="TreeGrafter"/>
</dbReference>
<keyword evidence="4 7" id="KW-0812">Transmembrane</keyword>
<proteinExistence type="inferred from homology"/>
<evidence type="ECO:0000256" key="3">
    <source>
        <dbReference type="ARBA" id="ARBA00022448"/>
    </source>
</evidence>
<accession>A0AA94HSH5</accession>
<evidence type="ECO:0000259" key="9">
    <source>
        <dbReference type="Pfam" id="PF16916"/>
    </source>
</evidence>
<dbReference type="Gene3D" id="1.20.1510.10">
    <property type="entry name" value="Cation efflux protein transmembrane domain"/>
    <property type="match status" value="1"/>
</dbReference>
<dbReference type="PANTHER" id="PTHR43840:SF15">
    <property type="entry name" value="MITOCHONDRIAL METAL TRANSPORTER 1-RELATED"/>
    <property type="match status" value="1"/>
</dbReference>
<gene>
    <name evidence="10" type="ORF">SAMN02910291_01312</name>
</gene>
<feature type="transmembrane region" description="Helical" evidence="7">
    <location>
        <begin position="113"/>
        <end position="133"/>
    </location>
</feature>
<feature type="transmembrane region" description="Helical" evidence="7">
    <location>
        <begin position="154"/>
        <end position="177"/>
    </location>
</feature>
<feature type="transmembrane region" description="Helical" evidence="7">
    <location>
        <begin position="189"/>
        <end position="206"/>
    </location>
</feature>
<evidence type="ECO:0000256" key="2">
    <source>
        <dbReference type="ARBA" id="ARBA00008114"/>
    </source>
</evidence>
<dbReference type="InterPro" id="IPR002524">
    <property type="entry name" value="Cation_efflux"/>
</dbReference>
<feature type="domain" description="Cation efflux protein transmembrane" evidence="8">
    <location>
        <begin position="16"/>
        <end position="221"/>
    </location>
</feature>
<name>A0AA94HSH5_DESDE</name>
<keyword evidence="6 7" id="KW-0472">Membrane</keyword>
<feature type="transmembrane region" description="Helical" evidence="7">
    <location>
        <begin position="40"/>
        <end position="62"/>
    </location>
</feature>
<keyword evidence="5 7" id="KW-1133">Transmembrane helix</keyword>
<feature type="domain" description="Cation efflux protein cytoplasmic" evidence="9">
    <location>
        <begin position="404"/>
        <end position="476"/>
    </location>
</feature>
<dbReference type="SUPFAM" id="SSF160240">
    <property type="entry name" value="Cation efflux protein cytoplasmic domain-like"/>
    <property type="match status" value="3"/>
</dbReference>
<sequence length="488" mass="52495">MSSSLEASAEKNRAALTSLWAAFALTAVKLAVGLHTNSLGILSEALHSGLDLLAAAMTLAAVRVASRPADARHPYGHGKIENLSALAQTLLLFLTCFWVVHEGVQRLLAGASPVTPSLWGVGVMALSIVIDVNRVRVLRRVAKKYKSQALEADALHFSTDILSSAVVLVGVLAVWLASALNVPGPMHAVLVQADTVAALLVAVIIFRASIRMARQAVDILMDSGSMREQQAIIKVVGRVPGITNVRDVRLRTSGPTSFVDLTVGVEPGIQVSEGHKLAHEAEEAVASVLEGADVTVHVEPHSAADDKHCDPFVQVQHTAWKHALAVHNVHILRSAGNCFVELHVELPGKMPFVQAYGRVVDFEDDLRKTMPGSEVVSHLEPVGTAYALAYGASVSVPYAEMVWREIEAVLAKEPLACNPHKFSTYELPEQGVCISFHCDVDATLSVEEAHTVCMRLEKQLRLSAPQLGRIIIHMEPGARPQREQGSVI</sequence>
<dbReference type="RefSeq" id="WP_072311748.1">
    <property type="nucleotide sequence ID" value="NZ_FPIW01000018.1"/>
</dbReference>
<dbReference type="InterPro" id="IPR027470">
    <property type="entry name" value="Cation_efflux_CTD"/>
</dbReference>
<dbReference type="GO" id="GO:0015341">
    <property type="term" value="F:zinc efflux antiporter activity"/>
    <property type="evidence" value="ECO:0007669"/>
    <property type="project" value="TreeGrafter"/>
</dbReference>
<evidence type="ECO:0000313" key="10">
    <source>
        <dbReference type="EMBL" id="SFW44323.1"/>
    </source>
</evidence>
<comment type="caution">
    <text evidence="10">The sequence shown here is derived from an EMBL/GenBank/DDBJ whole genome shotgun (WGS) entry which is preliminary data.</text>
</comment>
<dbReference type="Proteomes" id="UP000182680">
    <property type="component" value="Unassembled WGS sequence"/>
</dbReference>
<evidence type="ECO:0000256" key="4">
    <source>
        <dbReference type="ARBA" id="ARBA00022692"/>
    </source>
</evidence>
<dbReference type="InterPro" id="IPR027469">
    <property type="entry name" value="Cation_efflux_TMD_sf"/>
</dbReference>
<dbReference type="Gene3D" id="3.30.70.1350">
    <property type="entry name" value="Cation efflux protein, cytoplasmic domain"/>
    <property type="match status" value="3"/>
</dbReference>
<dbReference type="GO" id="GO:0005886">
    <property type="term" value="C:plasma membrane"/>
    <property type="evidence" value="ECO:0007669"/>
    <property type="project" value="TreeGrafter"/>
</dbReference>
<dbReference type="AlphaFoldDB" id="A0AA94HSH5"/>
<feature type="domain" description="Cation efflux protein cytoplasmic" evidence="9">
    <location>
        <begin position="228"/>
        <end position="301"/>
    </location>
</feature>
<dbReference type="PANTHER" id="PTHR43840">
    <property type="entry name" value="MITOCHONDRIAL METAL TRANSPORTER 1-RELATED"/>
    <property type="match status" value="1"/>
</dbReference>
<protein>
    <submittedName>
        <fullName evidence="10">Cation diffusion facilitator family transporter</fullName>
    </submittedName>
</protein>
<dbReference type="GO" id="GO:0006882">
    <property type="term" value="P:intracellular zinc ion homeostasis"/>
    <property type="evidence" value="ECO:0007669"/>
    <property type="project" value="TreeGrafter"/>
</dbReference>
<evidence type="ECO:0000256" key="1">
    <source>
        <dbReference type="ARBA" id="ARBA00004141"/>
    </source>
</evidence>